<keyword evidence="2" id="KW-1133">Transmembrane helix</keyword>
<proteinExistence type="predicted"/>
<organism evidence="4 5">
    <name type="scientific">Demequina litoralis</name>
    <dbReference type="NCBI Taxonomy" id="3051660"/>
    <lineage>
        <taxon>Bacteria</taxon>
        <taxon>Bacillati</taxon>
        <taxon>Actinomycetota</taxon>
        <taxon>Actinomycetes</taxon>
        <taxon>Micrococcales</taxon>
        <taxon>Demequinaceae</taxon>
        <taxon>Demequina</taxon>
    </lineage>
</organism>
<protein>
    <recommendedName>
        <fullName evidence="3">DUF7507 domain-containing protein</fullName>
    </recommendedName>
</protein>
<evidence type="ECO:0000313" key="5">
    <source>
        <dbReference type="Proteomes" id="UP001172728"/>
    </source>
</evidence>
<evidence type="ECO:0000256" key="1">
    <source>
        <dbReference type="SAM" id="MobiDB-lite"/>
    </source>
</evidence>
<evidence type="ECO:0000256" key="2">
    <source>
        <dbReference type="SAM" id="Phobius"/>
    </source>
</evidence>
<name>A0ABT8G7T4_9MICO</name>
<reference evidence="4" key="1">
    <citation type="submission" date="2023-06" db="EMBL/GenBank/DDBJ databases">
        <title>Sysu t00192.</title>
        <authorList>
            <person name="Gao L."/>
            <person name="Fang B.-Z."/>
            <person name="Li W.-J."/>
        </authorList>
    </citation>
    <scope>NUCLEOTIDE SEQUENCE</scope>
    <source>
        <strain evidence="4">SYSU T00192</strain>
    </source>
</reference>
<feature type="region of interest" description="Disordered" evidence="1">
    <location>
        <begin position="517"/>
        <end position="563"/>
    </location>
</feature>
<evidence type="ECO:0000259" key="3">
    <source>
        <dbReference type="Pfam" id="PF24346"/>
    </source>
</evidence>
<dbReference type="EMBL" id="JAUHPW010000003">
    <property type="protein sequence ID" value="MDN4475199.1"/>
    <property type="molecule type" value="Genomic_DNA"/>
</dbReference>
<dbReference type="Pfam" id="PF24346">
    <property type="entry name" value="DUF7507"/>
    <property type="match status" value="1"/>
</dbReference>
<keyword evidence="2" id="KW-0812">Transmembrane</keyword>
<accession>A0ABT8G7T4</accession>
<feature type="transmembrane region" description="Helical" evidence="2">
    <location>
        <begin position="580"/>
        <end position="601"/>
    </location>
</feature>
<feature type="compositionally biased region" description="Low complexity" evidence="1">
    <location>
        <begin position="532"/>
        <end position="563"/>
    </location>
</feature>
<keyword evidence="2" id="KW-0472">Membrane</keyword>
<dbReference type="InterPro" id="IPR055354">
    <property type="entry name" value="DUF7507"/>
</dbReference>
<keyword evidence="5" id="KW-1185">Reference proteome</keyword>
<feature type="domain" description="DUF7507" evidence="3">
    <location>
        <begin position="412"/>
        <end position="493"/>
    </location>
</feature>
<sequence>MSTRAMLPRMRTAAITTGVLAVAAIVPLAVGSATISKLTVAATYTGYSDDNGNGVRDWDDLLTYTFTLTTTGGTSTTEITALTSADLTIATIDAPDGMRVSGSNTTTFTVTGRAVIPTGGDAAAFAPVFDLVTDEPPAHAEQRGSVTATVVDLADPAPVTAISATASATLVELVGDTGDGLAAAGDRVDYTVAVTNDGTEPVGDVAATSDGMTGAGPALVDAGDTSAPFAVGSHTVTAAEVVGGEVPARGIDVSAMGESGAAAAASATAPAIATVTPAFALTVDATASFSDGATGDPVAWPATGDLVALSGITATNASDVPIDGFRLAGAPLACDGAATALAEGDEGVCAGSSSSPLTRADLVSGVLSLAGVTGEVRYGGAWHPAVLSLPTVPLDDATPAFGLTVTGALDDADGDGLANAGETIAYTLVVRHDSPLSLPDLLATVTDDGSDLSLGAVLPAAAAVAPGEALTVTALYEVTAADEARGSVTYAATLVPAMTGLTLDPLAAAPVAIAAGPVATGPEPEPAETDTTEAAVESAAVPAGTPETAEPTSTPSASATAAATAAGSDDATLSLTGARVGGLGALAAALVGLGTLALVAGRPRTAHVAARHVR</sequence>
<dbReference type="RefSeq" id="WP_301131649.1">
    <property type="nucleotide sequence ID" value="NZ_JAUHPW010000003.1"/>
</dbReference>
<dbReference type="Proteomes" id="UP001172728">
    <property type="component" value="Unassembled WGS sequence"/>
</dbReference>
<gene>
    <name evidence="4" type="ORF">QQX09_04915</name>
</gene>
<evidence type="ECO:0000313" key="4">
    <source>
        <dbReference type="EMBL" id="MDN4475199.1"/>
    </source>
</evidence>
<comment type="caution">
    <text evidence="4">The sequence shown here is derived from an EMBL/GenBank/DDBJ whole genome shotgun (WGS) entry which is preliminary data.</text>
</comment>